<dbReference type="InterPro" id="IPR016161">
    <property type="entry name" value="Ald_DH/histidinol_DH"/>
</dbReference>
<dbReference type="RefSeq" id="XP_014534995.1">
    <property type="nucleotide sequence ID" value="XM_014679509.1"/>
</dbReference>
<comment type="similarity">
    <text evidence="1">Belongs to the aldehyde dehydrogenase family.</text>
</comment>
<sequence>METLSILSQLNTSARATSYLKVPSNETIRLQNFIENEFLASEHITEWINSRSPHSGELLLDVPCSPPSVVDYAVNVAYRAFPAWSRTTPHERSEILLRIASILEEWKELFAVWENMDQGKPMLRARAEVDHSIQHFRYFARYILHDESAVRLNKGLEESTLTYEYRVPVGVCAIITSSNMPLYLLTAKIAACLAFGCTGVAKPSELTSMTAFRKF</sequence>
<dbReference type="GO" id="GO:0016620">
    <property type="term" value="F:oxidoreductase activity, acting on the aldehyde or oxo group of donors, NAD or NADP as acceptor"/>
    <property type="evidence" value="ECO:0007669"/>
    <property type="project" value="TreeGrafter"/>
</dbReference>
<proteinExistence type="inferred from homology"/>
<reference evidence="4 5" key="1">
    <citation type="submission" date="2020-08" db="EMBL/GenBank/DDBJ databases">
        <title>The completed genome sequence of the pathogenic ascomycete fungus Penicillium digitatum.</title>
        <authorList>
            <person name="Wang M."/>
        </authorList>
    </citation>
    <scope>NUCLEOTIDE SEQUENCE [LARGE SCALE GENOMIC DNA]</scope>
    <source>
        <strain evidence="4 5">PdW03</strain>
    </source>
</reference>
<dbReference type="InterPro" id="IPR016162">
    <property type="entry name" value="Ald_DH_N"/>
</dbReference>
<evidence type="ECO:0000259" key="3">
    <source>
        <dbReference type="Pfam" id="PF00171"/>
    </source>
</evidence>
<dbReference type="AlphaFoldDB" id="A0A7T7BNT5"/>
<dbReference type="GeneID" id="26232322"/>
<organism evidence="4 5">
    <name type="scientific">Penicillium digitatum</name>
    <name type="common">Green mold</name>
    <dbReference type="NCBI Taxonomy" id="36651"/>
    <lineage>
        <taxon>Eukaryota</taxon>
        <taxon>Fungi</taxon>
        <taxon>Dikarya</taxon>
        <taxon>Ascomycota</taxon>
        <taxon>Pezizomycotina</taxon>
        <taxon>Eurotiomycetes</taxon>
        <taxon>Eurotiomycetidae</taxon>
        <taxon>Eurotiales</taxon>
        <taxon>Aspergillaceae</taxon>
        <taxon>Penicillium</taxon>
    </lineage>
</organism>
<feature type="domain" description="Aldehyde dehydrogenase" evidence="3">
    <location>
        <begin position="42"/>
        <end position="212"/>
    </location>
</feature>
<accession>A0A7T7BNT5</accession>
<protein>
    <submittedName>
        <fullName evidence="4">Aldehyde dehydrogenase (AldH12), putative</fullName>
    </submittedName>
</protein>
<dbReference type="VEuPathDB" id="FungiDB:PDIP_40040"/>
<dbReference type="PANTHER" id="PTHR43720">
    <property type="entry name" value="2-AMINOMUCONIC SEMIALDEHYDE DEHYDROGENASE"/>
    <property type="match status" value="1"/>
</dbReference>
<dbReference type="Pfam" id="PF00171">
    <property type="entry name" value="Aldedh"/>
    <property type="match status" value="1"/>
</dbReference>
<gene>
    <name evidence="4" type="ORF">Pdw03_1523</name>
</gene>
<dbReference type="EMBL" id="CP060778">
    <property type="protein sequence ID" value="QQK46625.1"/>
    <property type="molecule type" value="Genomic_DNA"/>
</dbReference>
<dbReference type="Gene3D" id="3.40.605.10">
    <property type="entry name" value="Aldehyde Dehydrogenase, Chain A, domain 1"/>
    <property type="match status" value="1"/>
</dbReference>
<dbReference type="PANTHER" id="PTHR43720:SF2">
    <property type="entry name" value="2-AMINOMUCONIC SEMIALDEHYDE DEHYDROGENASE"/>
    <property type="match status" value="1"/>
</dbReference>
<evidence type="ECO:0000313" key="4">
    <source>
        <dbReference type="EMBL" id="QQK46625.1"/>
    </source>
</evidence>
<name>A0A7T7BNT5_PENDI</name>
<evidence type="ECO:0000256" key="2">
    <source>
        <dbReference type="ARBA" id="ARBA00023027"/>
    </source>
</evidence>
<dbReference type="SUPFAM" id="SSF53720">
    <property type="entry name" value="ALDH-like"/>
    <property type="match status" value="1"/>
</dbReference>
<dbReference type="KEGG" id="pdp:PDIP_40040"/>
<evidence type="ECO:0000313" key="5">
    <source>
        <dbReference type="Proteomes" id="UP000595662"/>
    </source>
</evidence>
<keyword evidence="2" id="KW-0520">NAD</keyword>
<dbReference type="InterPro" id="IPR015590">
    <property type="entry name" value="Aldehyde_DH_dom"/>
</dbReference>
<dbReference type="Proteomes" id="UP000595662">
    <property type="component" value="Chromosome 5"/>
</dbReference>
<evidence type="ECO:0000256" key="1">
    <source>
        <dbReference type="ARBA" id="ARBA00009986"/>
    </source>
</evidence>